<dbReference type="PANTHER" id="PTHR13367">
    <property type="entry name" value="UBIQUITIN THIOESTERASE"/>
    <property type="match status" value="1"/>
</dbReference>
<feature type="domain" description="DUF3645" evidence="10">
    <location>
        <begin position="2396"/>
        <end position="2428"/>
    </location>
</feature>
<keyword evidence="5" id="KW-0378">Hydrolase</keyword>
<evidence type="ECO:0000313" key="13">
    <source>
        <dbReference type="Proteomes" id="UP001521116"/>
    </source>
</evidence>
<keyword evidence="3" id="KW-0645">Protease</keyword>
<keyword evidence="13" id="KW-1185">Reference proteome</keyword>
<dbReference type="Pfam" id="PF12340">
    <property type="entry name" value="DUF3638"/>
    <property type="match status" value="1"/>
</dbReference>
<evidence type="ECO:0000256" key="7">
    <source>
        <dbReference type="SAM" id="Coils"/>
    </source>
</evidence>
<dbReference type="InterPro" id="IPR022099">
    <property type="entry name" value="DUF3638"/>
</dbReference>
<dbReference type="Pfam" id="PF20255">
    <property type="entry name" value="DUF6606"/>
    <property type="match status" value="1"/>
</dbReference>
<evidence type="ECO:0000256" key="6">
    <source>
        <dbReference type="ARBA" id="ARBA00022807"/>
    </source>
</evidence>
<dbReference type="Pfam" id="PF12359">
    <property type="entry name" value="DUF3645"/>
    <property type="match status" value="1"/>
</dbReference>
<dbReference type="PANTHER" id="PTHR13367:SF32">
    <property type="entry name" value="DUF6606 DOMAIN-CONTAINING PROTEIN"/>
    <property type="match status" value="1"/>
</dbReference>
<comment type="catalytic activity">
    <reaction evidence="1">
        <text>Thiol-dependent hydrolysis of ester, thioester, amide, peptide and isopeptide bonds formed by the C-terminal Gly of ubiquitin (a 76-residue protein attached to proteins as an intracellular targeting signal).</text>
        <dbReference type="EC" id="3.4.19.12"/>
    </reaction>
</comment>
<name>A0ABR3SNN9_9PEZI</name>
<gene>
    <name evidence="12" type="ORF">SLS56_007349</name>
</gene>
<dbReference type="InterPro" id="IPR022105">
    <property type="entry name" value="DUF3645"/>
</dbReference>
<dbReference type="InterPro" id="IPR046541">
    <property type="entry name" value="DUF6606"/>
</dbReference>
<evidence type="ECO:0000256" key="4">
    <source>
        <dbReference type="ARBA" id="ARBA00022786"/>
    </source>
</evidence>
<protein>
    <recommendedName>
        <fullName evidence="2">ubiquitinyl hydrolase 1</fullName>
        <ecNumber evidence="2">3.4.19.12</ecNumber>
    </recommendedName>
</protein>
<evidence type="ECO:0000256" key="2">
    <source>
        <dbReference type="ARBA" id="ARBA00012759"/>
    </source>
</evidence>
<evidence type="ECO:0000259" key="9">
    <source>
        <dbReference type="Pfam" id="PF12340"/>
    </source>
</evidence>
<dbReference type="EC" id="3.4.19.12" evidence="2"/>
<accession>A0ABR3SNN9</accession>
<dbReference type="InterPro" id="IPR051346">
    <property type="entry name" value="OTU_Deubiquitinase"/>
</dbReference>
<evidence type="ECO:0000256" key="8">
    <source>
        <dbReference type="SAM" id="MobiDB-lite"/>
    </source>
</evidence>
<evidence type="ECO:0000313" key="12">
    <source>
        <dbReference type="EMBL" id="KAL1625456.1"/>
    </source>
</evidence>
<dbReference type="Proteomes" id="UP001521116">
    <property type="component" value="Unassembled WGS sequence"/>
</dbReference>
<keyword evidence="6" id="KW-0788">Thiol protease</keyword>
<feature type="coiled-coil region" evidence="7">
    <location>
        <begin position="571"/>
        <end position="613"/>
    </location>
</feature>
<feature type="domain" description="DUF3638" evidence="9">
    <location>
        <begin position="2054"/>
        <end position="2277"/>
    </location>
</feature>
<comment type="caution">
    <text evidence="12">The sequence shown here is derived from an EMBL/GenBank/DDBJ whole genome shotgun (WGS) entry which is preliminary data.</text>
</comment>
<organism evidence="12 13">
    <name type="scientific">Neofusicoccum ribis</name>
    <dbReference type="NCBI Taxonomy" id="45134"/>
    <lineage>
        <taxon>Eukaryota</taxon>
        <taxon>Fungi</taxon>
        <taxon>Dikarya</taxon>
        <taxon>Ascomycota</taxon>
        <taxon>Pezizomycotina</taxon>
        <taxon>Dothideomycetes</taxon>
        <taxon>Dothideomycetes incertae sedis</taxon>
        <taxon>Botryosphaeriales</taxon>
        <taxon>Botryosphaeriaceae</taxon>
        <taxon>Neofusicoccum</taxon>
    </lineage>
</organism>
<keyword evidence="7" id="KW-0175">Coiled coil</keyword>
<feature type="region of interest" description="Disordered" evidence="8">
    <location>
        <begin position="3225"/>
        <end position="3249"/>
    </location>
</feature>
<evidence type="ECO:0000256" key="3">
    <source>
        <dbReference type="ARBA" id="ARBA00022670"/>
    </source>
</evidence>
<sequence>MSQPAAVARLLEVQFNHIVLPARVPTKRDDNLAALETALTDRFVDASRVLRDCTEGDGYFDWDNVRRVLLSVKSINLGGKLDKRSLTLELGRLQYGDLLILHVAEQNAGLLIRRLQADHGQEVLFEAFEASPRSEDVLATEHALQWDFPGSAVAVPYTTLADESFQDSLTAFLEQCSTESIKRFAARANKADSLAIETRDTVDPAMISSLLMTLLEVHGRRVFGPVLRKRVRDNVCWGDGAENPWRRLPYYLVLRVGLARHLAMRKGGEVGRLQYKFLMCVMLAHLLGDALDHLDPQTLVTLKAKLSRRLAKLEVAKGRSSPSVRTHYEATFAVLGPLFQKTLRNANFRIESTWASMKASIKRPVPSLPIRANERDMVLRLPKSGPYLKAILNYGFLQDSTHILPGGFSMSAANKSLKPLASRCFSLAQLEADIEDGPFFETLASSRDSVACMELHRKIDEYINLVDSAYDGNPEQKSIMILTVMELWMALDQRATSMFGLLLAFSPGFMPDTLDVLQLLRFSDMRRLQKVQNYLWERQEKCGFTNRTIYDDPSKGCFAERYYNESDTGSLRGLHQDIEDAAELARAAKEEEWKELSEEYEQLERRIAETACTFVQDGWETVHNDRCTKCYLQRCARRMSIAIHEHFLPSNPVYTKAVVFELDCPPAFSAYRNATWKILGTLARPMLTDCFEPRLRLQDYSQLSRFAQHSIGGVSLASTTKSFLKTHYRGVRFPADLANVCLPNGLKLAYFDPATNAWPGRQKHKPSFVHHCQFFIPPKSPFAALQFLPEFAPDSHGPTSNEVISSQTKCPSGLNMHEYMAFQSLFSGKHRRWPLILLELASSNLNFSTEATTLLTSQLSIQAGPAHDSDALRIVHQVFRQQSFCEQLIEQIRVRFESISVNWRETNCMDMLITLLLRLISLGSDKSSQEASRIIEQVRAVTYRWTNQLRAEIHKATDADTSQRCSRYALWAALLCKRTFLPHCEDAQTEFSDSLSIESLQQFIESSITLQDNMVSDPAALPRVLQLALVRDLKMTYRLRLLIRQSIQEKPHGLIAAVDNMWPLSAGALSRGYSEPVFLSDPFIWTVQLHVHSAQHSREQMVHYDILEGHLLIDNKPLGRLPSDYRNSVFLTELFGHQSLLTYPSGFHGMIYTLAFTPNGHQIHLGQRGGQQVIRAWHRGRLLEFVHRSTFIQDGIYDLPASLVDNCHHWLDVGSGILEVRQCSDPWKPGKDSNWKIDIKTHIAHRRTSRLVDPHSPLFRQFTQIFDYFELPQFLTVYQPARNPLAVELRRLELSFFVNLRRNLLCRELNAEVDPNQDAGTWYGLNSKLVLRDPMDPQSRSVIVPIGQLSCHRNRFHVAVNVRPSGNYAKYAINKVIGRLDCPAEPSLLYHKAQLHAYTSAILPDPLTGRTGTEEALHCLSSGICQPWSPLGEMSLRLLASIAELTPGRQYYPKGLQAMQTVEWNPRLTTTIQRDEFLLFVRKICQKSSELALFASTKSEEVQLRDIDSHLLRRSINNRQLYERTDKQSNMSCGSLDVAYNARDRLETTKGRHNVFETVTLISKWSADLPATSNLAGILQTWPTIQGHGQTFDKFLLSDCLEIQFALEWGSLVDYCRSSTADRLYELSFLFATMSFRADVHMDLIRTLIAFTISERMKRLEPPKWSSYSHFRWNHVPTVDYLARLIKKCCVPYKGDERSQFNVTAKMRRRLEAAQKAHEEKAEKDCKKLAEFLLRQWPCAEPTMDGLADEGSFELDIPQAMAILKPEWLRLFQNIELSQYITQVQQILNHFQAPLVMKPSEVFSSEEEVFFTDNRGGEIPSLAPDLLQKPVFKSAKPSARLYQGNAESSSDLLPGFNSDGVNGSTRFSSTNALVMKENIPTGPRQKLKDNKESAAVSQEVSQLENIVQALSKSKSTVKRHYARDLKQSLDSLKSLHIQPKRVENPILPIQLSIATEEARQEVQRQYETILHALERDDPRAKWLKEGGLWPCTTTVALLEQLRSTTKAVFGSGMRECVLEFAISITHLQRILRMREANIKSKMQVFQEEQAHAGHENWQPENDPDWLLLEIDANLLIRPGQVDVARATISPASGSNSVLQMNMGQGKTSCIMPMVAASLADTKRLVRLVVPKALLLQTAQLVHGRLGGLLGRELRHVPFSRKTSTAQNTTKAFWDIHKDIMSASGIMIAIPEHVMSFMLSGLQRVSDSRIAEATPMVNVQSWMRKVCRDILDESDFTLAVRTQLIYPSGQQTTVDGHPHRWETTETLLRLVESHIWNLQQEFPRSVGVVTRSVGGFPLVFFLRKDLEDALITRIVNDILRGQTSILPTRDCSLSDRQAIRHYITDAVVRQTTTDRIQAMFPDKPVAKQNLHLLRGLLVHRILLLTLKKRWSVQYGLHPHRDPIAVPYHAKGVPSDQAEWGHPDVAILFTCLSFYFEGLSLDRLRQALEHVVKSDDPSSEYDRWMHSGASIPGSLREWNVINVDDEAQLREIWQHLRFSIVVIDYYLNHFVFPRHAKQFKLKLQSSGWDIPLLTISQSPDANLNGHRPLTTGFSGTNDNRTLLPLTIKQQDLPGLSHTNAEVLTYLLQPRNRRYILAADDQGRRLSEFLFLHELQKHKIRMLLDAGAQILEMDNYNLVKAWLRVDNDAKAALFFNKDNRPFILYRNGTTVPLLASPFADNLSECLVYLDEAHTRGTDLKMPLYAKGALTLGLGQSKDHTVQAAMRLRQLATTQSVVFFSTPEVHQSILDQRNLRPGSSLDSYDVVCWLLEQTCNGIEQLQPLYYSQGADFCRRSQAMCDNPNFLADVDQRDACLKELRQTEHQTLEQLYKPRTKTKLNKTLNTFSPQIAAFMKDLNRRRKGFQDHGNAVHGSALQEVEQEREVAQEVESVREVQKPVYFAPHKFGGLHKDIIAFAKTGRLAAGSAGYEHIFITLRRTALGLKYRINGDMINSRLFVSKEFSRTVVLPRANDNFLRQVNWILWSTETNTAIVVVPEEAEVLIPLVRKAKNPVTYLLTYAAPVTRKMLHFNDLTYYSIPTAPRDWKAPDWMKIELGLLAGRLYFEFDELSGMTKYLGLREDDVVDSDDTVNIPSHADAELLDDGGVPEQTGDFVKHNGTAEITAPAGFTAKPLTFLQEWLAVRRKGQDFTHTPMGYVCQGKPLNAKHPFFAKVVEEPAMPAVLGQQRGAEAAVNGGGGVVDEEDEDDDYDGVDEEDLWYDAMEDTEMVGFEEGDESVGEDDGDGEEVGEDVVD</sequence>
<dbReference type="EMBL" id="JAJVDC020000095">
    <property type="protein sequence ID" value="KAL1625456.1"/>
    <property type="molecule type" value="Genomic_DNA"/>
</dbReference>
<evidence type="ECO:0000256" key="1">
    <source>
        <dbReference type="ARBA" id="ARBA00000707"/>
    </source>
</evidence>
<feature type="domain" description="DUF6606" evidence="11">
    <location>
        <begin position="15"/>
        <end position="287"/>
    </location>
</feature>
<evidence type="ECO:0000259" key="11">
    <source>
        <dbReference type="Pfam" id="PF20255"/>
    </source>
</evidence>
<feature type="region of interest" description="Disordered" evidence="8">
    <location>
        <begin position="3188"/>
        <end position="3207"/>
    </location>
</feature>
<reference evidence="12 13" key="1">
    <citation type="submission" date="2024-02" db="EMBL/GenBank/DDBJ databases">
        <title>De novo assembly and annotation of 12 fungi associated with fruit tree decline syndrome in Ontario, Canada.</title>
        <authorList>
            <person name="Sulman M."/>
            <person name="Ellouze W."/>
            <person name="Ilyukhin E."/>
        </authorList>
    </citation>
    <scope>NUCLEOTIDE SEQUENCE [LARGE SCALE GENOMIC DNA]</scope>
    <source>
        <strain evidence="12 13">M1-105</strain>
    </source>
</reference>
<keyword evidence="4" id="KW-0833">Ubl conjugation pathway</keyword>
<feature type="compositionally biased region" description="Acidic residues" evidence="8">
    <location>
        <begin position="3196"/>
        <end position="3207"/>
    </location>
</feature>
<evidence type="ECO:0000256" key="5">
    <source>
        <dbReference type="ARBA" id="ARBA00022801"/>
    </source>
</evidence>
<evidence type="ECO:0000259" key="10">
    <source>
        <dbReference type="Pfam" id="PF12359"/>
    </source>
</evidence>
<proteinExistence type="predicted"/>